<evidence type="ECO:0000313" key="2">
    <source>
        <dbReference type="Proteomes" id="UP000269721"/>
    </source>
</evidence>
<organism evidence="1 2">
    <name type="scientific">Blyttiomyces helicus</name>
    <dbReference type="NCBI Taxonomy" id="388810"/>
    <lineage>
        <taxon>Eukaryota</taxon>
        <taxon>Fungi</taxon>
        <taxon>Fungi incertae sedis</taxon>
        <taxon>Chytridiomycota</taxon>
        <taxon>Chytridiomycota incertae sedis</taxon>
        <taxon>Chytridiomycetes</taxon>
        <taxon>Chytridiomycetes incertae sedis</taxon>
        <taxon>Blyttiomyces</taxon>
    </lineage>
</organism>
<evidence type="ECO:0000313" key="1">
    <source>
        <dbReference type="EMBL" id="RKO89453.1"/>
    </source>
</evidence>
<keyword evidence="2" id="KW-1185">Reference proteome</keyword>
<sequence length="239" mass="25099">MGPINVFLRFSGVAKFAADFKLELVSIFVIAGSQEIALGRFGEEGRDRAFCECNGVRRMPGSSDSSILGRVRRSQRSLCPRRAALSASCQRRFRWTDGLAGVHRSSVITAAGGRGPSNFIDPFRFEGEEARCKQTFVPGPEGSAQAASGEMVGVSSEHRIARFFELFVTSTTPPGSERGQKCEMNSLATSRYLCALAALATPALVSAQAAIPSRGFNALVGGPASLVTVGGSVGGGASS</sequence>
<dbReference type="Proteomes" id="UP000269721">
    <property type="component" value="Unassembled WGS sequence"/>
</dbReference>
<protein>
    <submittedName>
        <fullName evidence="1">Uncharacterized protein</fullName>
    </submittedName>
</protein>
<accession>A0A4P9WCV5</accession>
<dbReference type="EMBL" id="KZ996081">
    <property type="protein sequence ID" value="RKO89453.1"/>
    <property type="molecule type" value="Genomic_DNA"/>
</dbReference>
<dbReference type="AlphaFoldDB" id="A0A4P9WCV5"/>
<proteinExistence type="predicted"/>
<gene>
    <name evidence="1" type="ORF">BDK51DRAFT_52603</name>
</gene>
<name>A0A4P9WCV5_9FUNG</name>
<reference evidence="2" key="1">
    <citation type="journal article" date="2018" name="Nat. Microbiol.">
        <title>Leveraging single-cell genomics to expand the fungal tree of life.</title>
        <authorList>
            <person name="Ahrendt S.R."/>
            <person name="Quandt C.A."/>
            <person name="Ciobanu D."/>
            <person name="Clum A."/>
            <person name="Salamov A."/>
            <person name="Andreopoulos B."/>
            <person name="Cheng J.F."/>
            <person name="Woyke T."/>
            <person name="Pelin A."/>
            <person name="Henrissat B."/>
            <person name="Reynolds N.K."/>
            <person name="Benny G.L."/>
            <person name="Smith M.E."/>
            <person name="James T.Y."/>
            <person name="Grigoriev I.V."/>
        </authorList>
    </citation>
    <scope>NUCLEOTIDE SEQUENCE [LARGE SCALE GENOMIC DNA]</scope>
</reference>